<dbReference type="Proteomes" id="UP001139011">
    <property type="component" value="Unassembled WGS sequence"/>
</dbReference>
<dbReference type="AlphaFoldDB" id="A0A9X1X7Q0"/>
<dbReference type="Pfam" id="PF09823">
    <property type="entry name" value="DUF2357"/>
    <property type="match status" value="1"/>
</dbReference>
<dbReference type="EMBL" id="JAIWJX010000002">
    <property type="protein sequence ID" value="MCK6255469.1"/>
    <property type="molecule type" value="Genomic_DNA"/>
</dbReference>
<accession>A0A9X1X7Q0</accession>
<dbReference type="InterPro" id="IPR007505">
    <property type="entry name" value="PDDEXK_7"/>
</dbReference>
<name>A0A9X1X7Q0_9BACL</name>
<gene>
    <name evidence="2" type="ORF">LCY76_02365</name>
</gene>
<protein>
    <submittedName>
        <fullName evidence="2">DUF2357 domain-containing protein</fullName>
    </submittedName>
</protein>
<evidence type="ECO:0000313" key="2">
    <source>
        <dbReference type="EMBL" id="MCK6255469.1"/>
    </source>
</evidence>
<dbReference type="Pfam" id="PF04411">
    <property type="entry name" value="PDDEXK_7"/>
    <property type="match status" value="1"/>
</dbReference>
<sequence>MDTLSNLPFILEFNIGNKLPNRIVDFYSDENSVSEDTLLEITENVPVEVLFKSEHEDSKLFFEGLESIPERFVEEEDGIPYLAPAEYPIKIFKQESYPLIPGKYLLRVDCLSISYYTLVAVKPNRVTEEQWEIMKEEVEEQLSGLAQDLIKSRMGLVYKELKMLAPRQISQFLILQKHYAKALAAITDLYTKANYRIKKNYQMVPIERVKTTDEKSVIHRLKYPEKQTELKSPINTFEYDLPENRWAKKIAQFVIINLKEFNNLVTSYAENIKFEIDYELRPYAEFQENTRNVLIEKEKVLSKLEEYLIVTKKIQNAFQMLQSAKWYHEVNEHKPCPLPHVMQLDARYRVLYQMYREMKQEKPELGIDPIYALQWKRTDKLYEIWGFVQLVNAIKELEFNPINGWIYSGAFNQQKNLIPNLNGGTTITFRNEKLILKLTYDGKIPYQRQDTDPLSEPLYISSNNNRPDSRLDVYEEDIYIGSLIIDFKYRSKRSVWDLGIVNTSHKSKTMSQLLSYGSSCKSIHLYGANNGITHNNPIQEVWAIYPSQYNSNHPIEDYEDHHLRLIKLSPIHNKDYLKTAFQEVITKLISRRNK</sequence>
<reference evidence="2" key="1">
    <citation type="submission" date="2021-09" db="EMBL/GenBank/DDBJ databases">
        <title>Genome analysis of Fictibacillus sp. KIGAM418 isolated from marine sediment.</title>
        <authorList>
            <person name="Seo M.-J."/>
            <person name="Cho E.-S."/>
            <person name="Hwang C.Y."/>
        </authorList>
    </citation>
    <scope>NUCLEOTIDE SEQUENCE</scope>
    <source>
        <strain evidence="2">KIGAM418</strain>
    </source>
</reference>
<dbReference type="InterPro" id="IPR018633">
    <property type="entry name" value="DUF2357"/>
</dbReference>
<keyword evidence="3" id="KW-1185">Reference proteome</keyword>
<feature type="domain" description="DUF2357" evidence="1">
    <location>
        <begin position="121"/>
        <end position="266"/>
    </location>
</feature>
<proteinExistence type="predicted"/>
<comment type="caution">
    <text evidence="2">The sequence shown here is derived from an EMBL/GenBank/DDBJ whole genome shotgun (WGS) entry which is preliminary data.</text>
</comment>
<dbReference type="RefSeq" id="WP_248251293.1">
    <property type="nucleotide sequence ID" value="NZ_JAIWJX010000002.1"/>
</dbReference>
<evidence type="ECO:0000313" key="3">
    <source>
        <dbReference type="Proteomes" id="UP001139011"/>
    </source>
</evidence>
<organism evidence="2 3">
    <name type="scientific">Fictibacillus marinisediminis</name>
    <dbReference type="NCBI Taxonomy" id="2878389"/>
    <lineage>
        <taxon>Bacteria</taxon>
        <taxon>Bacillati</taxon>
        <taxon>Bacillota</taxon>
        <taxon>Bacilli</taxon>
        <taxon>Bacillales</taxon>
        <taxon>Fictibacillaceae</taxon>
        <taxon>Fictibacillus</taxon>
    </lineage>
</organism>
<evidence type="ECO:0000259" key="1">
    <source>
        <dbReference type="Pfam" id="PF09823"/>
    </source>
</evidence>